<evidence type="ECO:0000313" key="3">
    <source>
        <dbReference type="Proteomes" id="UP001326199"/>
    </source>
</evidence>
<protein>
    <submittedName>
        <fullName evidence="2">Uncharacterized protein</fullName>
    </submittedName>
</protein>
<organism evidence="2 3">
    <name type="scientific">Podospora pseudopauciseta</name>
    <dbReference type="NCBI Taxonomy" id="2093780"/>
    <lineage>
        <taxon>Eukaryota</taxon>
        <taxon>Fungi</taxon>
        <taxon>Dikarya</taxon>
        <taxon>Ascomycota</taxon>
        <taxon>Pezizomycotina</taxon>
        <taxon>Sordariomycetes</taxon>
        <taxon>Sordariomycetidae</taxon>
        <taxon>Sordariales</taxon>
        <taxon>Podosporaceae</taxon>
        <taxon>Podospora</taxon>
    </lineage>
</organism>
<keyword evidence="3" id="KW-1185">Reference proteome</keyword>
<dbReference type="GeneID" id="87925296"/>
<gene>
    <name evidence="2" type="ORF">QC763_0017920</name>
</gene>
<evidence type="ECO:0000256" key="1">
    <source>
        <dbReference type="SAM" id="Phobius"/>
    </source>
</evidence>
<keyword evidence="1" id="KW-1133">Transmembrane helix</keyword>
<accession>A0ABR0I0F1</accession>
<keyword evidence="1" id="KW-0812">Transmembrane</keyword>
<proteinExistence type="predicted"/>
<dbReference type="Proteomes" id="UP001326199">
    <property type="component" value="Unassembled WGS sequence"/>
</dbReference>
<comment type="caution">
    <text evidence="2">The sequence shown here is derived from an EMBL/GenBank/DDBJ whole genome shotgun (WGS) entry which is preliminary data.</text>
</comment>
<reference evidence="2 3" key="1">
    <citation type="journal article" date="2023" name="bioRxiv">
        <title>High-quality genome assemblies of four members of thePodospora anserinaspecies complex.</title>
        <authorList>
            <person name="Ament-Velasquez S.L."/>
            <person name="Vogan A.A."/>
            <person name="Wallerman O."/>
            <person name="Hartmann F."/>
            <person name="Gautier V."/>
            <person name="Silar P."/>
            <person name="Giraud T."/>
            <person name="Johannesson H."/>
        </authorList>
    </citation>
    <scope>NUCLEOTIDE SEQUENCE [LARGE SCALE GENOMIC DNA]</scope>
    <source>
        <strain evidence="2 3">CBS 411.78</strain>
    </source>
</reference>
<sequence>MKTSISTLLPLSTLMGPTGWLLSTIYFWQQDKRKLNRANGCISHQVFL</sequence>
<feature type="transmembrane region" description="Helical" evidence="1">
    <location>
        <begin position="6"/>
        <end position="28"/>
    </location>
</feature>
<keyword evidence="1" id="KW-0472">Membrane</keyword>
<name>A0ABR0I0F1_9PEZI</name>
<dbReference type="RefSeq" id="XP_062771140.1">
    <property type="nucleotide sequence ID" value="XM_062905351.1"/>
</dbReference>
<evidence type="ECO:0000313" key="2">
    <source>
        <dbReference type="EMBL" id="KAK4673818.1"/>
    </source>
</evidence>
<dbReference type="EMBL" id="JAFFHB010000001">
    <property type="protein sequence ID" value="KAK4673818.1"/>
    <property type="molecule type" value="Genomic_DNA"/>
</dbReference>